<dbReference type="Proteomes" id="UP001234202">
    <property type="component" value="Unassembled WGS sequence"/>
</dbReference>
<sequence>MEDPGIDPIDSENQTIVYKDWGFTDTWREMEKLLDSGKARAIGVANFGIQNLETLLASARVVPAVCQLELHVHCPSTKLVNFCQNKGIHVTPAFCLGSPSSPFAHDMTVKAIADAHGKTVQQLLLVWGLKRGTSVIPKSVTESHIESNFDLDGLDLTEEEMNRLDSIPDRYKVRGEWLPEKVFSSDAEGRDFYDGDNLFEEAK</sequence>
<reference evidence="1" key="1">
    <citation type="submission" date="2023-04" db="EMBL/GenBank/DDBJ databases">
        <title>Draft Genome sequencing of Naganishia species isolated from polar environments using Oxford Nanopore Technology.</title>
        <authorList>
            <person name="Leo P."/>
            <person name="Venkateswaran K."/>
        </authorList>
    </citation>
    <scope>NUCLEOTIDE SEQUENCE</scope>
    <source>
        <strain evidence="1">DBVPG 5303</strain>
    </source>
</reference>
<organism evidence="1 2">
    <name type="scientific">Naganishia onofrii</name>
    <dbReference type="NCBI Taxonomy" id="1851511"/>
    <lineage>
        <taxon>Eukaryota</taxon>
        <taxon>Fungi</taxon>
        <taxon>Dikarya</taxon>
        <taxon>Basidiomycota</taxon>
        <taxon>Agaricomycotina</taxon>
        <taxon>Tremellomycetes</taxon>
        <taxon>Filobasidiales</taxon>
        <taxon>Filobasidiaceae</taxon>
        <taxon>Naganishia</taxon>
    </lineage>
</organism>
<proteinExistence type="predicted"/>
<gene>
    <name evidence="1" type="ORF">QFC24_004705</name>
</gene>
<name>A0ACC2XF73_9TREE</name>
<keyword evidence="2" id="KW-1185">Reference proteome</keyword>
<protein>
    <submittedName>
        <fullName evidence="1">Uncharacterized protein</fullName>
    </submittedName>
</protein>
<accession>A0ACC2XF73</accession>
<evidence type="ECO:0000313" key="1">
    <source>
        <dbReference type="EMBL" id="KAJ9121367.1"/>
    </source>
</evidence>
<dbReference type="EMBL" id="JASBWV010000017">
    <property type="protein sequence ID" value="KAJ9121367.1"/>
    <property type="molecule type" value="Genomic_DNA"/>
</dbReference>
<comment type="caution">
    <text evidence="1">The sequence shown here is derived from an EMBL/GenBank/DDBJ whole genome shotgun (WGS) entry which is preliminary data.</text>
</comment>
<evidence type="ECO:0000313" key="2">
    <source>
        <dbReference type="Proteomes" id="UP001234202"/>
    </source>
</evidence>